<gene>
    <name evidence="1" type="ORF">SLEP1_g6472</name>
</gene>
<name>A0AAV5I1B5_9ROSI</name>
<organism evidence="1 2">
    <name type="scientific">Rubroshorea leprosula</name>
    <dbReference type="NCBI Taxonomy" id="152421"/>
    <lineage>
        <taxon>Eukaryota</taxon>
        <taxon>Viridiplantae</taxon>
        <taxon>Streptophyta</taxon>
        <taxon>Embryophyta</taxon>
        <taxon>Tracheophyta</taxon>
        <taxon>Spermatophyta</taxon>
        <taxon>Magnoliopsida</taxon>
        <taxon>eudicotyledons</taxon>
        <taxon>Gunneridae</taxon>
        <taxon>Pentapetalae</taxon>
        <taxon>rosids</taxon>
        <taxon>malvids</taxon>
        <taxon>Malvales</taxon>
        <taxon>Dipterocarpaceae</taxon>
        <taxon>Rubroshorea</taxon>
    </lineage>
</organism>
<protein>
    <submittedName>
        <fullName evidence="1">Uncharacterized protein</fullName>
    </submittedName>
</protein>
<dbReference type="AlphaFoldDB" id="A0AAV5I1B5"/>
<evidence type="ECO:0000313" key="2">
    <source>
        <dbReference type="Proteomes" id="UP001054252"/>
    </source>
</evidence>
<sequence length="59" mass="6489">MGFKKKGHTEFLKAGHIVGYKKGQLLRTSGRRVTTEIREAAGRKLGGAFEAELAQILCE</sequence>
<keyword evidence="2" id="KW-1185">Reference proteome</keyword>
<evidence type="ECO:0000313" key="1">
    <source>
        <dbReference type="EMBL" id="GKU92795.1"/>
    </source>
</evidence>
<proteinExistence type="predicted"/>
<comment type="caution">
    <text evidence="1">The sequence shown here is derived from an EMBL/GenBank/DDBJ whole genome shotgun (WGS) entry which is preliminary data.</text>
</comment>
<reference evidence="1 2" key="1">
    <citation type="journal article" date="2021" name="Commun. Biol.">
        <title>The genome of Shorea leprosula (Dipterocarpaceae) highlights the ecological relevance of drought in aseasonal tropical rainforests.</title>
        <authorList>
            <person name="Ng K.K.S."/>
            <person name="Kobayashi M.J."/>
            <person name="Fawcett J.A."/>
            <person name="Hatakeyama M."/>
            <person name="Paape T."/>
            <person name="Ng C.H."/>
            <person name="Ang C.C."/>
            <person name="Tnah L.H."/>
            <person name="Lee C.T."/>
            <person name="Nishiyama T."/>
            <person name="Sese J."/>
            <person name="O'Brien M.J."/>
            <person name="Copetti D."/>
            <person name="Mohd Noor M.I."/>
            <person name="Ong R.C."/>
            <person name="Putra M."/>
            <person name="Sireger I.Z."/>
            <person name="Indrioko S."/>
            <person name="Kosugi Y."/>
            <person name="Izuno A."/>
            <person name="Isagi Y."/>
            <person name="Lee S.L."/>
            <person name="Shimizu K.K."/>
        </authorList>
    </citation>
    <scope>NUCLEOTIDE SEQUENCE [LARGE SCALE GENOMIC DNA]</scope>
    <source>
        <strain evidence="1">214</strain>
    </source>
</reference>
<accession>A0AAV5I1B5</accession>
<dbReference type="Proteomes" id="UP001054252">
    <property type="component" value="Unassembled WGS sequence"/>
</dbReference>
<dbReference type="EMBL" id="BPVZ01000006">
    <property type="protein sequence ID" value="GKU92795.1"/>
    <property type="molecule type" value="Genomic_DNA"/>
</dbReference>